<evidence type="ECO:0000256" key="3">
    <source>
        <dbReference type="ARBA" id="ARBA00012045"/>
    </source>
</evidence>
<evidence type="ECO:0000256" key="13">
    <source>
        <dbReference type="RuleBase" id="RU365096"/>
    </source>
</evidence>
<dbReference type="InterPro" id="IPR044298">
    <property type="entry name" value="MIG/MutY"/>
</dbReference>
<comment type="caution">
    <text evidence="16">The sequence shown here is derived from an EMBL/GenBank/DDBJ whole genome shotgun (WGS) entry which is preliminary data.</text>
</comment>
<dbReference type="GO" id="GO:0000701">
    <property type="term" value="F:purine-specific mismatch base pair DNA N-glycosylase activity"/>
    <property type="evidence" value="ECO:0007669"/>
    <property type="project" value="UniProtKB-EC"/>
</dbReference>
<dbReference type="GO" id="GO:0046872">
    <property type="term" value="F:metal ion binding"/>
    <property type="evidence" value="ECO:0007669"/>
    <property type="project" value="UniProtKB-UniRule"/>
</dbReference>
<dbReference type="InterPro" id="IPR011257">
    <property type="entry name" value="DNA_glycosylase"/>
</dbReference>
<evidence type="ECO:0000256" key="12">
    <source>
        <dbReference type="ARBA" id="ARBA00023295"/>
    </source>
</evidence>
<dbReference type="GO" id="GO:0005634">
    <property type="term" value="C:nucleus"/>
    <property type="evidence" value="ECO:0007669"/>
    <property type="project" value="TreeGrafter"/>
</dbReference>
<comment type="catalytic activity">
    <reaction evidence="1 13">
        <text>Hydrolyzes free adenine bases from 7,8-dihydro-8-oxoguanine:adenine mismatched double-stranded DNA, leaving an apurinic site.</text>
        <dbReference type="EC" id="3.2.2.31"/>
    </reaction>
</comment>
<dbReference type="FunFam" id="1.10.340.30:FF:000002">
    <property type="entry name" value="Adenine DNA glycosylase"/>
    <property type="match status" value="1"/>
</dbReference>
<dbReference type="CDD" id="cd03431">
    <property type="entry name" value="NUDIX_DNA_Glycosylase_C-MutY"/>
    <property type="match status" value="1"/>
</dbReference>
<organism evidence="16 17">
    <name type="scientific">Corynascus novoguineensis</name>
    <dbReference type="NCBI Taxonomy" id="1126955"/>
    <lineage>
        <taxon>Eukaryota</taxon>
        <taxon>Fungi</taxon>
        <taxon>Dikarya</taxon>
        <taxon>Ascomycota</taxon>
        <taxon>Pezizomycotina</taxon>
        <taxon>Sordariomycetes</taxon>
        <taxon>Sordariomycetidae</taxon>
        <taxon>Sordariales</taxon>
        <taxon>Chaetomiaceae</taxon>
        <taxon>Corynascus</taxon>
    </lineage>
</organism>
<keyword evidence="6" id="KW-0479">Metal-binding</keyword>
<dbReference type="GO" id="GO:0035485">
    <property type="term" value="F:adenine/guanine mispair binding"/>
    <property type="evidence" value="ECO:0007669"/>
    <property type="project" value="TreeGrafter"/>
</dbReference>
<feature type="compositionally biased region" description="Basic residues" evidence="14">
    <location>
        <begin position="9"/>
        <end position="25"/>
    </location>
</feature>
<evidence type="ECO:0000313" key="16">
    <source>
        <dbReference type="EMBL" id="KAK4247479.1"/>
    </source>
</evidence>
<dbReference type="InterPro" id="IPR003265">
    <property type="entry name" value="HhH-GPD_domain"/>
</dbReference>
<evidence type="ECO:0000256" key="10">
    <source>
        <dbReference type="ARBA" id="ARBA00023014"/>
    </source>
</evidence>
<dbReference type="Pfam" id="PF14815">
    <property type="entry name" value="NUDIX_4"/>
    <property type="match status" value="1"/>
</dbReference>
<reference evidence="16" key="1">
    <citation type="journal article" date="2023" name="Mol. Phylogenet. Evol.">
        <title>Genome-scale phylogeny and comparative genomics of the fungal order Sordariales.</title>
        <authorList>
            <person name="Hensen N."/>
            <person name="Bonometti L."/>
            <person name="Westerberg I."/>
            <person name="Brannstrom I.O."/>
            <person name="Guillou S."/>
            <person name="Cros-Aarteil S."/>
            <person name="Calhoun S."/>
            <person name="Haridas S."/>
            <person name="Kuo A."/>
            <person name="Mondo S."/>
            <person name="Pangilinan J."/>
            <person name="Riley R."/>
            <person name="LaButti K."/>
            <person name="Andreopoulos B."/>
            <person name="Lipzen A."/>
            <person name="Chen C."/>
            <person name="Yan M."/>
            <person name="Daum C."/>
            <person name="Ng V."/>
            <person name="Clum A."/>
            <person name="Steindorff A."/>
            <person name="Ohm R.A."/>
            <person name="Martin F."/>
            <person name="Silar P."/>
            <person name="Natvig D.O."/>
            <person name="Lalanne C."/>
            <person name="Gautier V."/>
            <person name="Ament-Velasquez S.L."/>
            <person name="Kruys A."/>
            <person name="Hutchinson M.I."/>
            <person name="Powell A.J."/>
            <person name="Barry K."/>
            <person name="Miller A.N."/>
            <person name="Grigoriev I.V."/>
            <person name="Debuchy R."/>
            <person name="Gladieux P."/>
            <person name="Hiltunen Thoren M."/>
            <person name="Johannesson H."/>
        </authorList>
    </citation>
    <scope>NUCLEOTIDE SEQUENCE</scope>
    <source>
        <strain evidence="16">CBS 359.72</strain>
    </source>
</reference>
<dbReference type="PANTHER" id="PTHR42944:SF1">
    <property type="entry name" value="ADENINE DNA GLYCOSYLASE"/>
    <property type="match status" value="1"/>
</dbReference>
<evidence type="ECO:0000256" key="7">
    <source>
        <dbReference type="ARBA" id="ARBA00022763"/>
    </source>
</evidence>
<dbReference type="GO" id="GO:0006298">
    <property type="term" value="P:mismatch repair"/>
    <property type="evidence" value="ECO:0007669"/>
    <property type="project" value="TreeGrafter"/>
</dbReference>
<evidence type="ECO:0000256" key="6">
    <source>
        <dbReference type="ARBA" id="ARBA00022723"/>
    </source>
</evidence>
<keyword evidence="11" id="KW-0234">DNA repair</keyword>
<evidence type="ECO:0000256" key="8">
    <source>
        <dbReference type="ARBA" id="ARBA00022801"/>
    </source>
</evidence>
<dbReference type="AlphaFoldDB" id="A0AAN7CSF4"/>
<feature type="region of interest" description="Disordered" evidence="14">
    <location>
        <begin position="1"/>
        <end position="53"/>
    </location>
</feature>
<dbReference type="GO" id="GO:0032357">
    <property type="term" value="F:oxidized purine DNA binding"/>
    <property type="evidence" value="ECO:0007669"/>
    <property type="project" value="TreeGrafter"/>
</dbReference>
<dbReference type="GO" id="GO:0006285">
    <property type="term" value="P:base-excision repair, AP site formation"/>
    <property type="evidence" value="ECO:0007669"/>
    <property type="project" value="UniProtKB-ARBA"/>
</dbReference>
<evidence type="ECO:0000256" key="14">
    <source>
        <dbReference type="SAM" id="MobiDB-lite"/>
    </source>
</evidence>
<dbReference type="EMBL" id="MU857653">
    <property type="protein sequence ID" value="KAK4247479.1"/>
    <property type="molecule type" value="Genomic_DNA"/>
</dbReference>
<dbReference type="SUPFAM" id="SSF48150">
    <property type="entry name" value="DNA-glycosylase"/>
    <property type="match status" value="1"/>
</dbReference>
<dbReference type="InterPro" id="IPR000445">
    <property type="entry name" value="HhH_motif"/>
</dbReference>
<keyword evidence="17" id="KW-1185">Reference proteome</keyword>
<comment type="function">
    <text evidence="13">Adenine glycosylase active on G-A mispairs.</text>
</comment>
<dbReference type="Gene3D" id="3.90.79.10">
    <property type="entry name" value="Nucleoside Triphosphate Pyrophosphohydrolase"/>
    <property type="match status" value="1"/>
</dbReference>
<keyword evidence="7 13" id="KW-0227">DNA damage</keyword>
<dbReference type="PANTHER" id="PTHR42944">
    <property type="entry name" value="ADENINE DNA GLYCOSYLASE"/>
    <property type="match status" value="1"/>
</dbReference>
<dbReference type="CDD" id="cd00056">
    <property type="entry name" value="ENDO3c"/>
    <property type="match status" value="1"/>
</dbReference>
<dbReference type="InterPro" id="IPR029119">
    <property type="entry name" value="MutY_C"/>
</dbReference>
<dbReference type="EC" id="3.2.2.31" evidence="3 13"/>
<dbReference type="InterPro" id="IPR015797">
    <property type="entry name" value="NUDIX_hydrolase-like_dom_sf"/>
</dbReference>
<comment type="cofactor">
    <cofactor evidence="13">
        <name>[4Fe-4S] cluster</name>
        <dbReference type="ChEBI" id="CHEBI:49883"/>
    </cofactor>
    <text evidence="13">Binds 1 [4Fe-4S] cluster.</text>
</comment>
<keyword evidence="8" id="KW-0378">Hydrolase</keyword>
<keyword evidence="12 13" id="KW-0326">Glycosidase</keyword>
<evidence type="ECO:0000256" key="2">
    <source>
        <dbReference type="ARBA" id="ARBA00008343"/>
    </source>
</evidence>
<dbReference type="SMART" id="SM00478">
    <property type="entry name" value="ENDO3c"/>
    <property type="match status" value="1"/>
</dbReference>
<sequence length="523" mass="57886">MSNTECRPSKRRKTAGHLRHNHRISGKTAIFRPDETQTSQSLPSRAHPPSYHHPLLLTSPPARTALLSWFNTVITARNMPWRKTFRPPTTLSRTDLARRAYEVWISEVMLQQTRVQTVIGYWTRWMARWPSLRDLAAAGEADVLAAWQGLGYYSRARRVLEAARTVCAANPDCVLPGTVEELIKLPGLGRYTAGAIAAIVFGVPAPMVDGNVLRVLSRQLGVLGDVKGDKRVIELLWDAAEELVKAVAGDGEEPGLWGQALMELGSTICTPYPNCYACPISGTCRAYSEGVASYKGVQLVGTGEDIEDLCTLCAPFEEAREVDIAEKTDNERPTAPSNSDGRLSRFFAEKQGIKSPAKPREQDMRSLASIVNHARKFPLKKPKKQLRAEETLVCAIRRVSDGRYLIHQRPDKGLLAGLWELPSHILSNESTPEARKASAEAYVAKLVGKGQVPPMHAGEIGTIPWVFSHLKLQMHVHFFNVEDDKGSPRLGPRERWATASNIDAESMGTGMKKCWSLVKGVMK</sequence>
<dbReference type="Pfam" id="PF00730">
    <property type="entry name" value="HhH-GPD"/>
    <property type="match status" value="1"/>
</dbReference>
<evidence type="ECO:0000259" key="15">
    <source>
        <dbReference type="SMART" id="SM00478"/>
    </source>
</evidence>
<keyword evidence="9 13" id="KW-0408">Iron</keyword>
<keyword evidence="10" id="KW-0411">Iron-sulfur</keyword>
<comment type="similarity">
    <text evidence="2 13">Belongs to the Nth/MutY family.</text>
</comment>
<proteinExistence type="inferred from homology"/>
<dbReference type="Pfam" id="PF00633">
    <property type="entry name" value="HHH"/>
    <property type="match status" value="1"/>
</dbReference>
<accession>A0AAN7CSF4</accession>
<evidence type="ECO:0000313" key="17">
    <source>
        <dbReference type="Proteomes" id="UP001303647"/>
    </source>
</evidence>
<evidence type="ECO:0000256" key="4">
    <source>
        <dbReference type="ARBA" id="ARBA00022023"/>
    </source>
</evidence>
<reference evidence="16" key="2">
    <citation type="submission" date="2023-05" db="EMBL/GenBank/DDBJ databases">
        <authorList>
            <consortium name="Lawrence Berkeley National Laboratory"/>
            <person name="Steindorff A."/>
            <person name="Hensen N."/>
            <person name="Bonometti L."/>
            <person name="Westerberg I."/>
            <person name="Brannstrom I.O."/>
            <person name="Guillou S."/>
            <person name="Cros-Aarteil S."/>
            <person name="Calhoun S."/>
            <person name="Haridas S."/>
            <person name="Kuo A."/>
            <person name="Mondo S."/>
            <person name="Pangilinan J."/>
            <person name="Riley R."/>
            <person name="Labutti K."/>
            <person name="Andreopoulos B."/>
            <person name="Lipzen A."/>
            <person name="Chen C."/>
            <person name="Yanf M."/>
            <person name="Daum C."/>
            <person name="Ng V."/>
            <person name="Clum A."/>
            <person name="Ohm R."/>
            <person name="Martin F."/>
            <person name="Silar P."/>
            <person name="Natvig D."/>
            <person name="Lalanne C."/>
            <person name="Gautier V."/>
            <person name="Ament-Velasquez S.L."/>
            <person name="Kruys A."/>
            <person name="Hutchinson M.I."/>
            <person name="Powell A.J."/>
            <person name="Barry K."/>
            <person name="Miller A.N."/>
            <person name="Grigoriev I.V."/>
            <person name="Debuchy R."/>
            <person name="Gladieux P."/>
            <person name="Thoren M.H."/>
            <person name="Johannesson H."/>
        </authorList>
    </citation>
    <scope>NUCLEOTIDE SEQUENCE</scope>
    <source>
        <strain evidence="16">CBS 359.72</strain>
    </source>
</reference>
<evidence type="ECO:0000256" key="5">
    <source>
        <dbReference type="ARBA" id="ARBA00022485"/>
    </source>
</evidence>
<evidence type="ECO:0000256" key="11">
    <source>
        <dbReference type="ARBA" id="ARBA00023204"/>
    </source>
</evidence>
<dbReference type="Gene3D" id="1.10.340.30">
    <property type="entry name" value="Hypothetical protein, domain 2"/>
    <property type="match status" value="1"/>
</dbReference>
<protein>
    <recommendedName>
        <fullName evidence="4 13">Adenine DNA glycosylase</fullName>
        <ecNumber evidence="3 13">3.2.2.31</ecNumber>
    </recommendedName>
</protein>
<feature type="domain" description="HhH-GPD" evidence="15">
    <location>
        <begin position="109"/>
        <end position="267"/>
    </location>
</feature>
<dbReference type="Proteomes" id="UP001303647">
    <property type="component" value="Unassembled WGS sequence"/>
</dbReference>
<evidence type="ECO:0000256" key="9">
    <source>
        <dbReference type="ARBA" id="ARBA00023004"/>
    </source>
</evidence>
<evidence type="ECO:0000256" key="1">
    <source>
        <dbReference type="ARBA" id="ARBA00000843"/>
    </source>
</evidence>
<gene>
    <name evidence="16" type="ORF">C7999DRAFT_14496</name>
</gene>
<keyword evidence="5" id="KW-0004">4Fe-4S</keyword>
<dbReference type="GO" id="GO:0034039">
    <property type="term" value="F:8-oxo-7,8-dihydroguanine DNA N-glycosylase activity"/>
    <property type="evidence" value="ECO:0007669"/>
    <property type="project" value="TreeGrafter"/>
</dbReference>
<name>A0AAN7CSF4_9PEZI</name>
<dbReference type="GO" id="GO:0051539">
    <property type="term" value="F:4 iron, 4 sulfur cluster binding"/>
    <property type="evidence" value="ECO:0007669"/>
    <property type="project" value="UniProtKB-UniRule"/>
</dbReference>
<dbReference type="SUPFAM" id="SSF55811">
    <property type="entry name" value="Nudix"/>
    <property type="match status" value="1"/>
</dbReference>
<dbReference type="Gene3D" id="1.10.1670.10">
    <property type="entry name" value="Helix-hairpin-Helix base-excision DNA repair enzymes (C-terminal)"/>
    <property type="match status" value="1"/>
</dbReference>
<dbReference type="InterPro" id="IPR023170">
    <property type="entry name" value="HhH_base_excis_C"/>
</dbReference>